<keyword evidence="6" id="KW-0812">Transmembrane</keyword>
<evidence type="ECO:0000256" key="7">
    <source>
        <dbReference type="ARBA" id="ARBA00022723"/>
    </source>
</evidence>
<dbReference type="GO" id="GO:0016705">
    <property type="term" value="F:oxidoreductase activity, acting on paired donors, with incorporation or reduction of molecular oxygen"/>
    <property type="evidence" value="ECO:0007669"/>
    <property type="project" value="InterPro"/>
</dbReference>
<dbReference type="InterPro" id="IPR002403">
    <property type="entry name" value="Cyt_P450_E_grp-IV"/>
</dbReference>
<keyword evidence="11" id="KW-0503">Monooxygenase</keyword>
<dbReference type="Gene3D" id="1.10.630.10">
    <property type="entry name" value="Cytochrome P450"/>
    <property type="match status" value="2"/>
</dbReference>
<dbReference type="GO" id="GO:0004497">
    <property type="term" value="F:monooxygenase activity"/>
    <property type="evidence" value="ECO:0007669"/>
    <property type="project" value="UniProtKB-KW"/>
</dbReference>
<dbReference type="PANTHER" id="PTHR24305:SF166">
    <property type="entry name" value="CYTOCHROME P450 12A4, MITOCHONDRIAL-RELATED"/>
    <property type="match status" value="1"/>
</dbReference>
<gene>
    <name evidence="14" type="ORF">CVT24_012797</name>
</gene>
<proteinExistence type="inferred from homology"/>
<evidence type="ECO:0000256" key="10">
    <source>
        <dbReference type="ARBA" id="ARBA00023004"/>
    </source>
</evidence>
<dbReference type="AlphaFoldDB" id="A0A409W2M9"/>
<evidence type="ECO:0000313" key="14">
    <source>
        <dbReference type="EMBL" id="PPQ72757.1"/>
    </source>
</evidence>
<evidence type="ECO:0000256" key="12">
    <source>
        <dbReference type="ARBA" id="ARBA00023136"/>
    </source>
</evidence>
<evidence type="ECO:0000256" key="3">
    <source>
        <dbReference type="ARBA" id="ARBA00004721"/>
    </source>
</evidence>
<dbReference type="Pfam" id="PF00067">
    <property type="entry name" value="p450"/>
    <property type="match status" value="2"/>
</dbReference>
<dbReference type="GO" id="GO:0005506">
    <property type="term" value="F:iron ion binding"/>
    <property type="evidence" value="ECO:0007669"/>
    <property type="project" value="InterPro"/>
</dbReference>
<protein>
    <recommendedName>
        <fullName evidence="16">Cytochrome P450</fullName>
    </recommendedName>
</protein>
<dbReference type="InterPro" id="IPR050121">
    <property type="entry name" value="Cytochrome_P450_monoxygenase"/>
</dbReference>
<name>A0A409W2M9_9AGAR</name>
<evidence type="ECO:0000256" key="8">
    <source>
        <dbReference type="ARBA" id="ARBA00022989"/>
    </source>
</evidence>
<comment type="caution">
    <text evidence="14">The sequence shown here is derived from an EMBL/GenBank/DDBJ whole genome shotgun (WGS) entry which is preliminary data.</text>
</comment>
<comment type="similarity">
    <text evidence="4">Belongs to the cytochrome P450 family.</text>
</comment>
<dbReference type="GO" id="GO:0020037">
    <property type="term" value="F:heme binding"/>
    <property type="evidence" value="ECO:0007669"/>
    <property type="project" value="InterPro"/>
</dbReference>
<dbReference type="PRINTS" id="PR00385">
    <property type="entry name" value="P450"/>
</dbReference>
<evidence type="ECO:0000256" key="1">
    <source>
        <dbReference type="ARBA" id="ARBA00001971"/>
    </source>
</evidence>
<keyword evidence="7 13" id="KW-0479">Metal-binding</keyword>
<dbReference type="PRINTS" id="PR00465">
    <property type="entry name" value="EP450IV"/>
</dbReference>
<keyword evidence="8" id="KW-1133">Transmembrane helix</keyword>
<sequence length="952" mass="106949">MNDHIYQKPPERRYALSRIIGHGLLVVEGEKHKHQRRIMNPAFGSAQIRALTEIFVDKSIELRDAWLEEISKEGGYKGRIEVMSWLSRMTLDVIGLAGFNYKFNALSSEPKNNELNKAFSVIFRAGTSRGIIPIIRGLFPPLRWLPAKGDSETLKARKTMDRIGEELLKDSKSSLDASEKNATNNRNRDLLSLLLRANTNTDLPANQKMSDNEVLDQVPTFLVAGHETTSTATTWALYALARSPEVQTKLRRELVAVMADSPTMDQLNSLMYLDQVVRETLRLYAPVPGSLRTAVKDDVIPLSQPIKDVDGKVLLENIPIKKGDAVFIPILVLNRSKEIWGDDSLDFCPERWISIPQEASQIPGVWSNMLTFLGGPRACIGFRFSLVEMKALLFTLIRAFEFELAVPVSDITSKTSLALLAASAAFTTFGLYKLTRFVYYEWTSPLRGLPGPPSPSLLWGNMKQIFEAENSVLHEQWVAEYGTTITYKAFFGMHRLYTTDTKAINHILMNNYIYQKPGAARYQLSQILGSGVLVVEEDKHKQQRRIMNPAFGAAQIREMTDIFVEKAIELRDLWLKESAKEGGKGRIDVLSWLSRMTLDVIGLAGFNYRFNALTTDPEKNELNRAFSTIFRAGTALNVIPIIRGMFPALRWLPAERDRESKTARSTMDRIGKELLSESKSSIKDSAEKDAWANGKRSRDLLSLLLRANMSTDLPPSQRMTDEDVLAQVPTFLVAGHETTSTATTWALYALTQAPEVQIKLRQELLGVPTDTPTMDELNALPYLDCVVRETLRIHAPVPSTMRVSVKDDILPLAQPVKDKDGNILAENIRIRKGQTVFIPILVLNRAKEIWGDDALEFKPERWQNTPEAAAQIPGVWGNMLTFLGGPRSCIGYRFSLVEMKALLFTLVRAFEFELAVPPSEIAKRTTVVQRPVLRSDPQAGNQMPLFITPYAA</sequence>
<dbReference type="InterPro" id="IPR001128">
    <property type="entry name" value="Cyt_P450"/>
</dbReference>
<comment type="subcellular location">
    <subcellularLocation>
        <location evidence="2">Membrane</location>
    </subcellularLocation>
</comment>
<evidence type="ECO:0000256" key="13">
    <source>
        <dbReference type="PIRSR" id="PIRSR602403-1"/>
    </source>
</evidence>
<evidence type="ECO:0000256" key="5">
    <source>
        <dbReference type="ARBA" id="ARBA00022617"/>
    </source>
</evidence>
<accession>A0A409W2M9</accession>
<dbReference type="InterPro" id="IPR036396">
    <property type="entry name" value="Cyt_P450_sf"/>
</dbReference>
<evidence type="ECO:0000313" key="15">
    <source>
        <dbReference type="Proteomes" id="UP000284842"/>
    </source>
</evidence>
<evidence type="ECO:0000256" key="4">
    <source>
        <dbReference type="ARBA" id="ARBA00010617"/>
    </source>
</evidence>
<reference evidence="14 15" key="1">
    <citation type="journal article" date="2018" name="Evol. Lett.">
        <title>Horizontal gene cluster transfer increased hallucinogenic mushroom diversity.</title>
        <authorList>
            <person name="Reynolds H.T."/>
            <person name="Vijayakumar V."/>
            <person name="Gluck-Thaler E."/>
            <person name="Korotkin H.B."/>
            <person name="Matheny P.B."/>
            <person name="Slot J.C."/>
        </authorList>
    </citation>
    <scope>NUCLEOTIDE SEQUENCE [LARGE SCALE GENOMIC DNA]</scope>
    <source>
        <strain evidence="14 15">2629</strain>
    </source>
</reference>
<organism evidence="14 15">
    <name type="scientific">Panaeolus cyanescens</name>
    <dbReference type="NCBI Taxonomy" id="181874"/>
    <lineage>
        <taxon>Eukaryota</taxon>
        <taxon>Fungi</taxon>
        <taxon>Dikarya</taxon>
        <taxon>Basidiomycota</taxon>
        <taxon>Agaricomycotina</taxon>
        <taxon>Agaricomycetes</taxon>
        <taxon>Agaricomycetidae</taxon>
        <taxon>Agaricales</taxon>
        <taxon>Agaricineae</taxon>
        <taxon>Galeropsidaceae</taxon>
        <taxon>Panaeolus</taxon>
    </lineage>
</organism>
<evidence type="ECO:0000256" key="6">
    <source>
        <dbReference type="ARBA" id="ARBA00022692"/>
    </source>
</evidence>
<evidence type="ECO:0000256" key="2">
    <source>
        <dbReference type="ARBA" id="ARBA00004370"/>
    </source>
</evidence>
<keyword evidence="5 13" id="KW-0349">Heme</keyword>
<dbReference type="Proteomes" id="UP000284842">
    <property type="component" value="Unassembled WGS sequence"/>
</dbReference>
<comment type="cofactor">
    <cofactor evidence="1 13">
        <name>heme</name>
        <dbReference type="ChEBI" id="CHEBI:30413"/>
    </cofactor>
</comment>
<keyword evidence="15" id="KW-1185">Reference proteome</keyword>
<evidence type="ECO:0000256" key="9">
    <source>
        <dbReference type="ARBA" id="ARBA00023002"/>
    </source>
</evidence>
<dbReference type="STRING" id="181874.A0A409W2M9"/>
<evidence type="ECO:0000256" key="11">
    <source>
        <dbReference type="ARBA" id="ARBA00023033"/>
    </source>
</evidence>
<feature type="binding site" description="axial binding residue" evidence="13">
    <location>
        <position position="889"/>
    </location>
    <ligand>
        <name>heme</name>
        <dbReference type="ChEBI" id="CHEBI:30413"/>
    </ligand>
    <ligandPart>
        <name>Fe</name>
        <dbReference type="ChEBI" id="CHEBI:18248"/>
    </ligandPart>
</feature>
<keyword evidence="10 13" id="KW-0408">Iron</keyword>
<dbReference type="PANTHER" id="PTHR24305">
    <property type="entry name" value="CYTOCHROME P450"/>
    <property type="match status" value="1"/>
</dbReference>
<dbReference type="OrthoDB" id="1470350at2759"/>
<keyword evidence="9" id="KW-0560">Oxidoreductase</keyword>
<keyword evidence="12" id="KW-0472">Membrane</keyword>
<dbReference type="InParanoid" id="A0A409W2M9"/>
<comment type="pathway">
    <text evidence="3">Secondary metabolite biosynthesis; terpenoid biosynthesis.</text>
</comment>
<evidence type="ECO:0008006" key="16">
    <source>
        <dbReference type="Google" id="ProtNLM"/>
    </source>
</evidence>
<dbReference type="CDD" id="cd11069">
    <property type="entry name" value="CYP_FUM15-like"/>
    <property type="match status" value="2"/>
</dbReference>
<dbReference type="EMBL" id="NHTK01005853">
    <property type="protein sequence ID" value="PPQ72757.1"/>
    <property type="molecule type" value="Genomic_DNA"/>
</dbReference>
<dbReference type="GO" id="GO:0016020">
    <property type="term" value="C:membrane"/>
    <property type="evidence" value="ECO:0007669"/>
    <property type="project" value="UniProtKB-SubCell"/>
</dbReference>
<dbReference type="SUPFAM" id="SSF48264">
    <property type="entry name" value="Cytochrome P450"/>
    <property type="match status" value="2"/>
</dbReference>